<sequence>MEREIKYENYVKRSSLMINKHRKVYLARKNFKTLFCTLYKTRDKVVLKHSKKEYFSYNITNYRKKYVNNEL</sequence>
<evidence type="ECO:0000313" key="1">
    <source>
        <dbReference type="EMBL" id="CAB5217061.1"/>
    </source>
</evidence>
<organism evidence="1">
    <name type="scientific">uncultured Caudovirales phage</name>
    <dbReference type="NCBI Taxonomy" id="2100421"/>
    <lineage>
        <taxon>Viruses</taxon>
        <taxon>Duplodnaviria</taxon>
        <taxon>Heunggongvirae</taxon>
        <taxon>Uroviricota</taxon>
        <taxon>Caudoviricetes</taxon>
        <taxon>Peduoviridae</taxon>
        <taxon>Maltschvirus</taxon>
        <taxon>Maltschvirus maltsch</taxon>
    </lineage>
</organism>
<accession>A0A6J7WQF0</accession>
<dbReference type="EMBL" id="LR798246">
    <property type="protein sequence ID" value="CAB5217061.1"/>
    <property type="molecule type" value="Genomic_DNA"/>
</dbReference>
<proteinExistence type="predicted"/>
<gene>
    <name evidence="1" type="ORF">UFOVP200_45</name>
</gene>
<name>A0A6J7WQF0_9CAUD</name>
<reference evidence="1" key="1">
    <citation type="submission" date="2020-05" db="EMBL/GenBank/DDBJ databases">
        <authorList>
            <person name="Chiriac C."/>
            <person name="Salcher M."/>
            <person name="Ghai R."/>
            <person name="Kavagutti S V."/>
        </authorList>
    </citation>
    <scope>NUCLEOTIDE SEQUENCE</scope>
</reference>
<protein>
    <submittedName>
        <fullName evidence="1">Uncharacterized protein</fullName>
    </submittedName>
</protein>